<accession>A0A0C3PLY1</accession>
<dbReference type="Proteomes" id="UP000053257">
    <property type="component" value="Unassembled WGS sequence"/>
</dbReference>
<reference evidence="1 2" key="1">
    <citation type="journal article" date="2014" name="PLoS Genet.">
        <title>Analysis of the Phlebiopsis gigantea genome, transcriptome and secretome provides insight into its pioneer colonization strategies of wood.</title>
        <authorList>
            <person name="Hori C."/>
            <person name="Ishida T."/>
            <person name="Igarashi K."/>
            <person name="Samejima M."/>
            <person name="Suzuki H."/>
            <person name="Master E."/>
            <person name="Ferreira P."/>
            <person name="Ruiz-Duenas F.J."/>
            <person name="Held B."/>
            <person name="Canessa P."/>
            <person name="Larrondo L.F."/>
            <person name="Schmoll M."/>
            <person name="Druzhinina I.S."/>
            <person name="Kubicek C.P."/>
            <person name="Gaskell J.A."/>
            <person name="Kersten P."/>
            <person name="St John F."/>
            <person name="Glasner J."/>
            <person name="Sabat G."/>
            <person name="Splinter BonDurant S."/>
            <person name="Syed K."/>
            <person name="Yadav J."/>
            <person name="Mgbeahuruike A.C."/>
            <person name="Kovalchuk A."/>
            <person name="Asiegbu F.O."/>
            <person name="Lackner G."/>
            <person name="Hoffmeister D."/>
            <person name="Rencoret J."/>
            <person name="Gutierrez A."/>
            <person name="Sun H."/>
            <person name="Lindquist E."/>
            <person name="Barry K."/>
            <person name="Riley R."/>
            <person name="Grigoriev I.V."/>
            <person name="Henrissat B."/>
            <person name="Kues U."/>
            <person name="Berka R.M."/>
            <person name="Martinez A.T."/>
            <person name="Covert S.F."/>
            <person name="Blanchette R.A."/>
            <person name="Cullen D."/>
        </authorList>
    </citation>
    <scope>NUCLEOTIDE SEQUENCE [LARGE SCALE GENOMIC DNA]</scope>
    <source>
        <strain evidence="1 2">11061_1 CR5-6</strain>
    </source>
</reference>
<evidence type="ECO:0000313" key="2">
    <source>
        <dbReference type="Proteomes" id="UP000053257"/>
    </source>
</evidence>
<sequence>AWNGSASFAYYAPKMFQYYVNTLGQLYERHPHLVPPGGARADGMGVFSARCPNLDKKSVAYLHNDHANLAFGWCAIQSLGNFDPKKGGHLILQQLGVVVEFPPGATVLIPSAIVTHGNTPIQEHERRSSLVHYSSGGLFRWVEYGFRTWNDFKAADPIRAAQVWEERTTKRVDFALSLFSKASELAQDHRKVFYK</sequence>
<keyword evidence="2" id="KW-1185">Reference proteome</keyword>
<dbReference type="AlphaFoldDB" id="A0A0C3PLY1"/>
<dbReference type="Gene3D" id="3.60.130.30">
    <property type="match status" value="1"/>
</dbReference>
<dbReference type="EMBL" id="KN840494">
    <property type="protein sequence ID" value="KIP07578.1"/>
    <property type="molecule type" value="Genomic_DNA"/>
</dbReference>
<dbReference type="STRING" id="745531.A0A0C3PLY1"/>
<dbReference type="HOGENOM" id="CLU_031314_0_0_1"/>
<proteinExistence type="predicted"/>
<dbReference type="OrthoDB" id="2797114at2759"/>
<name>A0A0C3PLY1_PHLG1</name>
<feature type="non-terminal residue" evidence="1">
    <location>
        <position position="1"/>
    </location>
</feature>
<organism evidence="1 2">
    <name type="scientific">Phlebiopsis gigantea (strain 11061_1 CR5-6)</name>
    <name type="common">White-rot fungus</name>
    <name type="synonym">Peniophora gigantea</name>
    <dbReference type="NCBI Taxonomy" id="745531"/>
    <lineage>
        <taxon>Eukaryota</taxon>
        <taxon>Fungi</taxon>
        <taxon>Dikarya</taxon>
        <taxon>Basidiomycota</taxon>
        <taxon>Agaricomycotina</taxon>
        <taxon>Agaricomycetes</taxon>
        <taxon>Polyporales</taxon>
        <taxon>Phanerochaetaceae</taxon>
        <taxon>Phlebiopsis</taxon>
    </lineage>
</organism>
<evidence type="ECO:0000313" key="1">
    <source>
        <dbReference type="EMBL" id="KIP07578.1"/>
    </source>
</evidence>
<gene>
    <name evidence="1" type="ORF">PHLGIDRAFT_70801</name>
</gene>
<protein>
    <submittedName>
        <fullName evidence="1">Uncharacterized protein</fullName>
    </submittedName>
</protein>